<feature type="compositionally biased region" description="Basic and acidic residues" evidence="1">
    <location>
        <begin position="1"/>
        <end position="21"/>
    </location>
</feature>
<keyword evidence="3" id="KW-1185">Reference proteome</keyword>
<evidence type="ECO:0000313" key="3">
    <source>
        <dbReference type="Proteomes" id="UP000015347"/>
    </source>
</evidence>
<gene>
    <name evidence="2" type="ORF">Salmuc_04311</name>
</gene>
<sequence length="57" mass="6419">MKDLDTINREDAAVRQDDHDWSPPTAPLAMPPQTLERRLEPTGLRRLLGMTQKAGHA</sequence>
<comment type="caution">
    <text evidence="2">The sequence shown here is derived from an EMBL/GenBank/DDBJ whole genome shotgun (WGS) entry which is preliminary data.</text>
</comment>
<dbReference type="EMBL" id="APVH01000038">
    <property type="protein sequence ID" value="EPX78729.1"/>
    <property type="molecule type" value="Genomic_DNA"/>
</dbReference>
<dbReference type="AlphaFoldDB" id="S9RXL5"/>
<dbReference type="STRING" id="1123237.Salmuc_04311"/>
<feature type="region of interest" description="Disordered" evidence="1">
    <location>
        <begin position="1"/>
        <end position="31"/>
    </location>
</feature>
<reference evidence="3" key="1">
    <citation type="journal article" date="2014" name="Stand. Genomic Sci.">
        <title>Genome sequence of the exopolysaccharide-producing Salipiger mucosus type strain (DSM 16094(T)), a moderately halophilic member of the Roseobacter clade.</title>
        <authorList>
            <person name="Riedel T."/>
            <person name="Spring S."/>
            <person name="Fiebig A."/>
            <person name="Petersen J."/>
            <person name="Kyrpides N.C."/>
            <person name="Goker M."/>
            <person name="Klenk H.P."/>
        </authorList>
    </citation>
    <scope>NUCLEOTIDE SEQUENCE [LARGE SCALE GENOMIC DNA]</scope>
    <source>
        <strain evidence="3">DSM 16094</strain>
    </source>
</reference>
<evidence type="ECO:0000313" key="2">
    <source>
        <dbReference type="EMBL" id="EPX78729.1"/>
    </source>
</evidence>
<dbReference type="HOGENOM" id="CLU_2994100_0_0_5"/>
<accession>S9RXL5</accession>
<organism evidence="2 3">
    <name type="scientific">Salipiger mucosus DSM 16094</name>
    <dbReference type="NCBI Taxonomy" id="1123237"/>
    <lineage>
        <taxon>Bacteria</taxon>
        <taxon>Pseudomonadati</taxon>
        <taxon>Pseudomonadota</taxon>
        <taxon>Alphaproteobacteria</taxon>
        <taxon>Rhodobacterales</taxon>
        <taxon>Roseobacteraceae</taxon>
        <taxon>Salipiger</taxon>
    </lineage>
</organism>
<dbReference type="Proteomes" id="UP000015347">
    <property type="component" value="Unassembled WGS sequence"/>
</dbReference>
<proteinExistence type="predicted"/>
<protein>
    <submittedName>
        <fullName evidence="2">Uncharacterized protein</fullName>
    </submittedName>
</protein>
<name>S9RXL5_9RHOB</name>
<evidence type="ECO:0000256" key="1">
    <source>
        <dbReference type="SAM" id="MobiDB-lite"/>
    </source>
</evidence>
<dbReference type="RefSeq" id="WP_020039133.1">
    <property type="nucleotide sequence ID" value="NZ_KE557279.1"/>
</dbReference>